<dbReference type="EMBL" id="MN740002">
    <property type="protein sequence ID" value="QHT82545.1"/>
    <property type="molecule type" value="Genomic_DNA"/>
</dbReference>
<evidence type="ECO:0000313" key="2">
    <source>
        <dbReference type="EMBL" id="QHT82545.1"/>
    </source>
</evidence>
<accession>A0A6C0HR03</accession>
<dbReference type="AlphaFoldDB" id="A0A6C0HR03"/>
<feature type="transmembrane region" description="Helical" evidence="1">
    <location>
        <begin position="31"/>
        <end position="48"/>
    </location>
</feature>
<keyword evidence="1" id="KW-0812">Transmembrane</keyword>
<name>A0A6C0HR03_9ZZZZ</name>
<protein>
    <submittedName>
        <fullName evidence="2">Uncharacterized protein</fullName>
    </submittedName>
</protein>
<evidence type="ECO:0000256" key="1">
    <source>
        <dbReference type="SAM" id="Phobius"/>
    </source>
</evidence>
<keyword evidence="1" id="KW-0472">Membrane</keyword>
<proteinExistence type="predicted"/>
<reference evidence="2" key="1">
    <citation type="journal article" date="2020" name="Nature">
        <title>Giant virus diversity and host interactions through global metagenomics.</title>
        <authorList>
            <person name="Schulz F."/>
            <person name="Roux S."/>
            <person name="Paez-Espino D."/>
            <person name="Jungbluth S."/>
            <person name="Walsh D.A."/>
            <person name="Denef V.J."/>
            <person name="McMahon K.D."/>
            <person name="Konstantinidis K.T."/>
            <person name="Eloe-Fadrosh E.A."/>
            <person name="Kyrpides N.C."/>
            <person name="Woyke T."/>
        </authorList>
    </citation>
    <scope>NUCLEOTIDE SEQUENCE</scope>
    <source>
        <strain evidence="2">GVMAG-M-3300023184-165</strain>
    </source>
</reference>
<sequence length="49" mass="5532">MGVLNVQRCKSFYSTTPQFNNNNGGGDDPKLFYMFLLGIAIYSINKLLK</sequence>
<keyword evidence="1" id="KW-1133">Transmembrane helix</keyword>
<organism evidence="2">
    <name type="scientific">viral metagenome</name>
    <dbReference type="NCBI Taxonomy" id="1070528"/>
    <lineage>
        <taxon>unclassified sequences</taxon>
        <taxon>metagenomes</taxon>
        <taxon>organismal metagenomes</taxon>
    </lineage>
</organism>